<organism evidence="7 8">
    <name type="scientific">Candidatus Dojkabacteria bacterium</name>
    <dbReference type="NCBI Taxonomy" id="2099670"/>
    <lineage>
        <taxon>Bacteria</taxon>
        <taxon>Candidatus Dojkabacteria</taxon>
    </lineage>
</organism>
<evidence type="ECO:0000259" key="6">
    <source>
        <dbReference type="Pfam" id="PF04085"/>
    </source>
</evidence>
<dbReference type="PANTHER" id="PTHR34138">
    <property type="entry name" value="CELL SHAPE-DETERMINING PROTEIN MREC"/>
    <property type="match status" value="1"/>
</dbReference>
<dbReference type="InterPro" id="IPR042175">
    <property type="entry name" value="Cell/Rod_MreC_2"/>
</dbReference>
<evidence type="ECO:0000313" key="7">
    <source>
        <dbReference type="EMBL" id="NLE31294.1"/>
    </source>
</evidence>
<comment type="similarity">
    <text evidence="1">Belongs to the MreC family.</text>
</comment>
<evidence type="ECO:0000256" key="1">
    <source>
        <dbReference type="ARBA" id="ARBA00009369"/>
    </source>
</evidence>
<dbReference type="Pfam" id="PF04085">
    <property type="entry name" value="MreC"/>
    <property type="match status" value="1"/>
</dbReference>
<dbReference type="AlphaFoldDB" id="A0A847EVC8"/>
<dbReference type="GO" id="GO:0008360">
    <property type="term" value="P:regulation of cell shape"/>
    <property type="evidence" value="ECO:0007669"/>
    <property type="project" value="UniProtKB-KW"/>
</dbReference>
<feature type="coiled-coil region" evidence="5">
    <location>
        <begin position="66"/>
        <end position="93"/>
    </location>
</feature>
<dbReference type="InterPro" id="IPR042177">
    <property type="entry name" value="Cell/Rod_1"/>
</dbReference>
<sequence>MKRKFDFKSYSKFLYLIFSIILVLLGQTTLGDRVKYPFAYIFSPIHVYGSNAGKKVNNWKEALIDASSYITEFNEMKEEIAKLKVENSEKLLDYNEYLSLKEQSSFLINEREYIQAKIITDNSQGSILINVGKENGIEIGDIVILGRVYIGMISDVSLYSSRVRLPLNPSSSFEVVVLPGSIDLNKENRIDSLVKSTGVVIGKSDNILIENLGINSDVKEGDFVLIRDSRVEDIFVLGTLVGVSNNPASTNKSGFVSPIFDYGNILNVYVIKK</sequence>
<proteinExistence type="inferred from homology"/>
<evidence type="ECO:0000313" key="8">
    <source>
        <dbReference type="Proteomes" id="UP000554004"/>
    </source>
</evidence>
<dbReference type="Gene3D" id="2.40.10.340">
    <property type="entry name" value="Rod shape-determining protein MreC, domain 1"/>
    <property type="match status" value="1"/>
</dbReference>
<protein>
    <recommendedName>
        <fullName evidence="2">Cell shape-determining protein MreC</fullName>
    </recommendedName>
    <alternativeName>
        <fullName evidence="4">Cell shape protein MreC</fullName>
    </alternativeName>
</protein>
<comment type="caution">
    <text evidence="7">The sequence shown here is derived from an EMBL/GenBank/DDBJ whole genome shotgun (WGS) entry which is preliminary data.</text>
</comment>
<dbReference type="InterPro" id="IPR007221">
    <property type="entry name" value="MreC"/>
</dbReference>
<dbReference type="InterPro" id="IPR055342">
    <property type="entry name" value="MreC_beta-barrel_core"/>
</dbReference>
<dbReference type="EMBL" id="JAAZAL010000121">
    <property type="protein sequence ID" value="NLE31294.1"/>
    <property type="molecule type" value="Genomic_DNA"/>
</dbReference>
<dbReference type="Proteomes" id="UP000554004">
    <property type="component" value="Unassembled WGS sequence"/>
</dbReference>
<dbReference type="GO" id="GO:0005886">
    <property type="term" value="C:plasma membrane"/>
    <property type="evidence" value="ECO:0007669"/>
    <property type="project" value="TreeGrafter"/>
</dbReference>
<accession>A0A847EVC8</accession>
<dbReference type="Gene3D" id="2.40.10.350">
    <property type="entry name" value="Rod shape-determining protein MreC, domain 2"/>
    <property type="match status" value="1"/>
</dbReference>
<name>A0A847EVC8_9BACT</name>
<reference evidence="7 8" key="1">
    <citation type="journal article" date="2020" name="Biotechnol. Biofuels">
        <title>New insights from the biogas microbiome by comprehensive genome-resolved metagenomics of nearly 1600 species originating from multiple anaerobic digesters.</title>
        <authorList>
            <person name="Campanaro S."/>
            <person name="Treu L."/>
            <person name="Rodriguez-R L.M."/>
            <person name="Kovalovszki A."/>
            <person name="Ziels R.M."/>
            <person name="Maus I."/>
            <person name="Zhu X."/>
            <person name="Kougias P.G."/>
            <person name="Basile A."/>
            <person name="Luo G."/>
            <person name="Schluter A."/>
            <person name="Konstantinidis K.T."/>
            <person name="Angelidaki I."/>
        </authorList>
    </citation>
    <scope>NUCLEOTIDE SEQUENCE [LARGE SCALE GENOMIC DNA]</scope>
    <source>
        <strain evidence="7">AS06rmzACSIP_421</strain>
    </source>
</reference>
<keyword evidence="3" id="KW-0133">Cell shape</keyword>
<evidence type="ECO:0000256" key="5">
    <source>
        <dbReference type="SAM" id="Coils"/>
    </source>
</evidence>
<feature type="domain" description="Rod shape-determining protein MreC beta-barrel core" evidence="6">
    <location>
        <begin position="121"/>
        <end position="272"/>
    </location>
</feature>
<gene>
    <name evidence="7" type="ORF">GX618_03405</name>
</gene>
<evidence type="ECO:0000256" key="4">
    <source>
        <dbReference type="ARBA" id="ARBA00032089"/>
    </source>
</evidence>
<keyword evidence="5" id="KW-0175">Coiled coil</keyword>
<dbReference type="PANTHER" id="PTHR34138:SF1">
    <property type="entry name" value="CELL SHAPE-DETERMINING PROTEIN MREC"/>
    <property type="match status" value="1"/>
</dbReference>
<evidence type="ECO:0000256" key="2">
    <source>
        <dbReference type="ARBA" id="ARBA00013855"/>
    </source>
</evidence>
<evidence type="ECO:0000256" key="3">
    <source>
        <dbReference type="ARBA" id="ARBA00022960"/>
    </source>
</evidence>